<reference evidence="4 5" key="1">
    <citation type="submission" date="2018-04" db="EMBL/GenBank/DDBJ databases">
        <title>Complete genome sequence of the nitrogen-fixing bacterium Azospirillum humicireducens type strain SgZ-5.</title>
        <authorList>
            <person name="Yu Z."/>
        </authorList>
    </citation>
    <scope>NUCLEOTIDE SEQUENCE [LARGE SCALE GENOMIC DNA]</scope>
    <source>
        <strain evidence="4 5">SgZ-5</strain>
        <plasmid evidence="4 5">pYZ6</plasmid>
    </source>
</reference>
<name>A0A2R4VXQ3_9PROT</name>
<evidence type="ECO:0000259" key="3">
    <source>
        <dbReference type="SMART" id="SM00822"/>
    </source>
</evidence>
<accession>A0A2R4VXQ3</accession>
<dbReference type="AlphaFoldDB" id="A0A2R4VXQ3"/>
<geneLocation type="plasmid" evidence="4 5">
    <name>pYZ6</name>
</geneLocation>
<dbReference type="InterPro" id="IPR002347">
    <property type="entry name" value="SDR_fam"/>
</dbReference>
<keyword evidence="2" id="KW-0560">Oxidoreductase</keyword>
<evidence type="ECO:0000313" key="4">
    <source>
        <dbReference type="EMBL" id="AWB09173.1"/>
    </source>
</evidence>
<dbReference type="SMART" id="SM00822">
    <property type="entry name" value="PKS_KR"/>
    <property type="match status" value="1"/>
</dbReference>
<dbReference type="PRINTS" id="PR00081">
    <property type="entry name" value="GDHRDH"/>
</dbReference>
<organism evidence="4 5">
    <name type="scientific">Azospirillum humicireducens</name>
    <dbReference type="NCBI Taxonomy" id="1226968"/>
    <lineage>
        <taxon>Bacteria</taxon>
        <taxon>Pseudomonadati</taxon>
        <taxon>Pseudomonadota</taxon>
        <taxon>Alphaproteobacteria</taxon>
        <taxon>Rhodospirillales</taxon>
        <taxon>Azospirillaceae</taxon>
        <taxon>Azospirillum</taxon>
    </lineage>
</organism>
<proteinExistence type="inferred from homology"/>
<dbReference type="PANTHER" id="PTHR42760:SF133">
    <property type="entry name" value="3-OXOACYL-[ACYL-CARRIER-PROTEIN] REDUCTASE"/>
    <property type="match status" value="1"/>
</dbReference>
<dbReference type="PRINTS" id="PR00080">
    <property type="entry name" value="SDRFAMILY"/>
</dbReference>
<protein>
    <submittedName>
        <fullName evidence="4">3-oxoacyl-ACP reductase</fullName>
    </submittedName>
</protein>
<evidence type="ECO:0000256" key="1">
    <source>
        <dbReference type="ARBA" id="ARBA00006484"/>
    </source>
</evidence>
<dbReference type="FunFam" id="3.40.50.720:FF:000084">
    <property type="entry name" value="Short-chain dehydrogenase reductase"/>
    <property type="match status" value="1"/>
</dbReference>
<dbReference type="InterPro" id="IPR020904">
    <property type="entry name" value="Sc_DH/Rdtase_CS"/>
</dbReference>
<dbReference type="SUPFAM" id="SSF51735">
    <property type="entry name" value="NAD(P)-binding Rossmann-fold domains"/>
    <property type="match status" value="1"/>
</dbReference>
<dbReference type="GO" id="GO:0016616">
    <property type="term" value="F:oxidoreductase activity, acting on the CH-OH group of donors, NAD or NADP as acceptor"/>
    <property type="evidence" value="ECO:0007669"/>
    <property type="project" value="TreeGrafter"/>
</dbReference>
<comment type="similarity">
    <text evidence="1">Belongs to the short-chain dehydrogenases/reductases (SDR) family.</text>
</comment>
<dbReference type="PROSITE" id="PS00061">
    <property type="entry name" value="ADH_SHORT"/>
    <property type="match status" value="1"/>
</dbReference>
<evidence type="ECO:0000313" key="5">
    <source>
        <dbReference type="Proteomes" id="UP000077405"/>
    </source>
</evidence>
<dbReference type="PANTHER" id="PTHR42760">
    <property type="entry name" value="SHORT-CHAIN DEHYDROGENASES/REDUCTASES FAMILY MEMBER"/>
    <property type="match status" value="1"/>
</dbReference>
<dbReference type="InterPro" id="IPR057326">
    <property type="entry name" value="KR_dom"/>
</dbReference>
<dbReference type="CDD" id="cd05233">
    <property type="entry name" value="SDR_c"/>
    <property type="match status" value="1"/>
</dbReference>
<gene>
    <name evidence="4" type="ORF">A6A40_29890</name>
</gene>
<dbReference type="Pfam" id="PF13561">
    <property type="entry name" value="adh_short_C2"/>
    <property type="match status" value="1"/>
</dbReference>
<dbReference type="EMBL" id="CP028907">
    <property type="protein sequence ID" value="AWB09173.1"/>
    <property type="molecule type" value="Genomic_DNA"/>
</dbReference>
<feature type="domain" description="Ketoreductase" evidence="3">
    <location>
        <begin position="10"/>
        <end position="190"/>
    </location>
</feature>
<keyword evidence="5" id="KW-1185">Reference proteome</keyword>
<dbReference type="KEGG" id="ahu:A6A40_29890"/>
<sequence length="253" mass="26154">MAAPSPGTLQTAVVTGGASGLGALTARALHRAGFRVVVTDLAADAAETLARDLDLAGETAASGTLDVSKPEDFQRILDRCVERWGSVEVLVNNAARTEVKPVLEIGVDEFNAVMATNAGGTFAGCQIFGRHFKQRGYGRIVNMASLAGQNGGTATGAHYAASKGAILTLTKIFARDLAPFGVTCNAIAPGPMDTPMVRSVLTPERLPAALAAIPVGQLGDPDFVADLVTLLARPESGFVTGACWDVNGGIYMR</sequence>
<dbReference type="Gene3D" id="3.40.50.720">
    <property type="entry name" value="NAD(P)-binding Rossmann-like Domain"/>
    <property type="match status" value="1"/>
</dbReference>
<dbReference type="Proteomes" id="UP000077405">
    <property type="component" value="Plasmid pYZ6"/>
</dbReference>
<dbReference type="OrthoDB" id="9780084at2"/>
<dbReference type="RefSeq" id="WP_108549414.1">
    <property type="nucleotide sequence ID" value="NZ_CP028907.1"/>
</dbReference>
<evidence type="ECO:0000256" key="2">
    <source>
        <dbReference type="ARBA" id="ARBA00023002"/>
    </source>
</evidence>
<dbReference type="InterPro" id="IPR036291">
    <property type="entry name" value="NAD(P)-bd_dom_sf"/>
</dbReference>
<keyword evidence="4" id="KW-0614">Plasmid</keyword>